<accession>A0ABZ0L019</accession>
<gene>
    <name evidence="2" type="ORF">PGH26_06390</name>
</gene>
<keyword evidence="1" id="KW-0472">Membrane</keyword>
<organism evidence="2 3">
    <name type="scientific">Sporosarcina jeotgali</name>
    <dbReference type="NCBI Taxonomy" id="3020056"/>
    <lineage>
        <taxon>Bacteria</taxon>
        <taxon>Bacillati</taxon>
        <taxon>Bacillota</taxon>
        <taxon>Bacilli</taxon>
        <taxon>Bacillales</taxon>
        <taxon>Caryophanaceae</taxon>
        <taxon>Sporosarcina</taxon>
    </lineage>
</organism>
<keyword evidence="1" id="KW-0812">Transmembrane</keyword>
<protein>
    <recommendedName>
        <fullName evidence="4">Competence protein ComG</fullName>
    </recommendedName>
</protein>
<keyword evidence="3" id="KW-1185">Reference proteome</keyword>
<evidence type="ECO:0000313" key="3">
    <source>
        <dbReference type="Proteomes" id="UP001303532"/>
    </source>
</evidence>
<dbReference type="Proteomes" id="UP001303532">
    <property type="component" value="Chromosome"/>
</dbReference>
<name>A0ABZ0L019_9BACL</name>
<sequence>MNESGYSWPEAILTLSIMMIIFSTLLPLSFRMLVGLDDKKREMLANETMYQGAVLFTTYGIRDGVRIEDGTQYVWAEENGRLCVTYPSSAKTEKACTP</sequence>
<evidence type="ECO:0008006" key="4">
    <source>
        <dbReference type="Google" id="ProtNLM"/>
    </source>
</evidence>
<reference evidence="2 3" key="1">
    <citation type="submission" date="2023-01" db="EMBL/GenBank/DDBJ databases">
        <title>Sporosarcina sp. nov., isolated from Korean tranditional fermented seafood 'Jeotgal'.</title>
        <authorList>
            <person name="Yang A.-I."/>
        </authorList>
    </citation>
    <scope>NUCLEOTIDE SEQUENCE [LARGE SCALE GENOMIC DNA]</scope>
    <source>
        <strain evidence="2 3">B2O-1</strain>
    </source>
</reference>
<evidence type="ECO:0000256" key="1">
    <source>
        <dbReference type="SAM" id="Phobius"/>
    </source>
</evidence>
<keyword evidence="1" id="KW-1133">Transmembrane helix</keyword>
<proteinExistence type="predicted"/>
<dbReference type="RefSeq" id="WP_323693159.1">
    <property type="nucleotide sequence ID" value="NZ_CP116341.1"/>
</dbReference>
<dbReference type="EMBL" id="CP116341">
    <property type="protein sequence ID" value="WOV85559.1"/>
    <property type="molecule type" value="Genomic_DNA"/>
</dbReference>
<feature type="transmembrane region" description="Helical" evidence="1">
    <location>
        <begin position="12"/>
        <end position="34"/>
    </location>
</feature>
<evidence type="ECO:0000313" key="2">
    <source>
        <dbReference type="EMBL" id="WOV85559.1"/>
    </source>
</evidence>